<dbReference type="AlphaFoldDB" id="A0A401ZYE8"/>
<feature type="transmembrane region" description="Helical" evidence="6">
    <location>
        <begin position="113"/>
        <end position="132"/>
    </location>
</feature>
<evidence type="ECO:0000313" key="7">
    <source>
        <dbReference type="EMBL" id="GCE11888.1"/>
    </source>
</evidence>
<dbReference type="Proteomes" id="UP000287352">
    <property type="component" value="Unassembled WGS sequence"/>
</dbReference>
<feature type="transmembrane region" description="Helical" evidence="6">
    <location>
        <begin position="91"/>
        <end position="107"/>
    </location>
</feature>
<evidence type="ECO:0000256" key="4">
    <source>
        <dbReference type="ARBA" id="ARBA00023136"/>
    </source>
</evidence>
<keyword evidence="5" id="KW-0862">Zinc</keyword>
<accession>A0A401ZYE8</accession>
<evidence type="ECO:0000256" key="6">
    <source>
        <dbReference type="SAM" id="Phobius"/>
    </source>
</evidence>
<evidence type="ECO:0000256" key="1">
    <source>
        <dbReference type="ARBA" id="ARBA00004141"/>
    </source>
</evidence>
<dbReference type="GO" id="GO:0046872">
    <property type="term" value="F:metal ion binding"/>
    <property type="evidence" value="ECO:0007669"/>
    <property type="project" value="UniProtKB-KW"/>
</dbReference>
<feature type="binding site" evidence="5">
    <location>
        <position position="206"/>
    </location>
    <ligand>
        <name>Zn(2+)</name>
        <dbReference type="ChEBI" id="CHEBI:29105"/>
    </ligand>
</feature>
<feature type="binding site" evidence="5">
    <location>
        <position position="202"/>
    </location>
    <ligand>
        <name>Zn(2+)</name>
        <dbReference type="ChEBI" id="CHEBI:29105"/>
    </ligand>
</feature>
<evidence type="ECO:0000256" key="5">
    <source>
        <dbReference type="PIRSR" id="PIRSR604254-1"/>
    </source>
</evidence>
<reference evidence="8" key="1">
    <citation type="submission" date="2018-12" db="EMBL/GenBank/DDBJ databases">
        <title>Tengunoibacter tsumagoiensis gen. nov., sp. nov., Dictyobacter kobayashii sp. nov., D. alpinus sp. nov., and D. joshuensis sp. nov. and description of Dictyobacteraceae fam. nov. within the order Ktedonobacterales isolated from Tengu-no-mugimeshi.</title>
        <authorList>
            <person name="Wang C.M."/>
            <person name="Zheng Y."/>
            <person name="Sakai Y."/>
            <person name="Toyoda A."/>
            <person name="Minakuchi Y."/>
            <person name="Abe K."/>
            <person name="Yokota A."/>
            <person name="Yabe S."/>
        </authorList>
    </citation>
    <scope>NUCLEOTIDE SEQUENCE [LARGE SCALE GENOMIC DNA]</scope>
    <source>
        <strain evidence="8">Uno3</strain>
    </source>
</reference>
<evidence type="ECO:0000256" key="3">
    <source>
        <dbReference type="ARBA" id="ARBA00022989"/>
    </source>
</evidence>
<sequence>MIQQNNRETEIVQKVIKPLLRGWFHAFAAGGAVVLTIILCWLSRNDMPRLWSMLIFGLSMVELYTVSAVYHIGNWRPGLKKTLRAFDHSNIFILIAGTYTPLCFNLLTGWVRIALLITIWILAILGVSLTAIPLTLRLPRWVNAILYIAMGWVAVLAFPAFLAVLPWTFVATMVLGGVLYTIGGIIYALRKPDPIPHIFGFHEIFHLFVIAGSIAFAASVWIWALPFPRA</sequence>
<name>A0A401ZYE8_9CHLR</name>
<feature type="transmembrane region" description="Helical" evidence="6">
    <location>
        <begin position="169"/>
        <end position="189"/>
    </location>
</feature>
<gene>
    <name evidence="7" type="ORF">KTT_17470</name>
</gene>
<dbReference type="PANTHER" id="PTHR20855">
    <property type="entry name" value="ADIPOR/PROGESTIN RECEPTOR-RELATED"/>
    <property type="match status" value="1"/>
</dbReference>
<feature type="transmembrane region" description="Helical" evidence="6">
    <location>
        <begin position="201"/>
        <end position="224"/>
    </location>
</feature>
<protein>
    <submittedName>
        <fullName evidence="7">Hemolysin III</fullName>
    </submittedName>
</protein>
<dbReference type="EMBL" id="BIFR01000001">
    <property type="protein sequence ID" value="GCE11888.1"/>
    <property type="molecule type" value="Genomic_DNA"/>
</dbReference>
<organism evidence="7 8">
    <name type="scientific">Tengunoibacter tsumagoiensis</name>
    <dbReference type="NCBI Taxonomy" id="2014871"/>
    <lineage>
        <taxon>Bacteria</taxon>
        <taxon>Bacillati</taxon>
        <taxon>Chloroflexota</taxon>
        <taxon>Ktedonobacteria</taxon>
        <taxon>Ktedonobacterales</taxon>
        <taxon>Dictyobacteraceae</taxon>
        <taxon>Tengunoibacter</taxon>
    </lineage>
</organism>
<feature type="binding site" evidence="5">
    <location>
        <position position="71"/>
    </location>
    <ligand>
        <name>Zn(2+)</name>
        <dbReference type="ChEBI" id="CHEBI:29105"/>
    </ligand>
</feature>
<comment type="subcellular location">
    <subcellularLocation>
        <location evidence="1">Membrane</location>
        <topology evidence="1">Multi-pass membrane protein</topology>
    </subcellularLocation>
</comment>
<keyword evidence="4 6" id="KW-0472">Membrane</keyword>
<proteinExistence type="predicted"/>
<dbReference type="GO" id="GO:0016020">
    <property type="term" value="C:membrane"/>
    <property type="evidence" value="ECO:0007669"/>
    <property type="project" value="UniProtKB-SubCell"/>
</dbReference>
<feature type="transmembrane region" description="Helical" evidence="6">
    <location>
        <begin position="50"/>
        <end position="70"/>
    </location>
</feature>
<feature type="transmembrane region" description="Helical" evidence="6">
    <location>
        <begin position="144"/>
        <end position="163"/>
    </location>
</feature>
<dbReference type="RefSeq" id="WP_126579561.1">
    <property type="nucleotide sequence ID" value="NZ_BIFR01000001.1"/>
</dbReference>
<feature type="transmembrane region" description="Helical" evidence="6">
    <location>
        <begin position="23"/>
        <end position="44"/>
    </location>
</feature>
<dbReference type="InterPro" id="IPR004254">
    <property type="entry name" value="AdipoR/HlyIII-related"/>
</dbReference>
<keyword evidence="5" id="KW-0479">Metal-binding</keyword>
<keyword evidence="2 6" id="KW-0812">Transmembrane</keyword>
<dbReference type="PANTHER" id="PTHR20855:SF3">
    <property type="entry name" value="LD03007P"/>
    <property type="match status" value="1"/>
</dbReference>
<keyword evidence="8" id="KW-1185">Reference proteome</keyword>
<dbReference type="OrthoDB" id="9813689at2"/>
<evidence type="ECO:0000313" key="8">
    <source>
        <dbReference type="Proteomes" id="UP000287352"/>
    </source>
</evidence>
<comment type="caution">
    <text evidence="7">The sequence shown here is derived from an EMBL/GenBank/DDBJ whole genome shotgun (WGS) entry which is preliminary data.</text>
</comment>
<dbReference type="Pfam" id="PF03006">
    <property type="entry name" value="HlyIII"/>
    <property type="match status" value="1"/>
</dbReference>
<keyword evidence="3 6" id="KW-1133">Transmembrane helix</keyword>
<evidence type="ECO:0000256" key="2">
    <source>
        <dbReference type="ARBA" id="ARBA00022692"/>
    </source>
</evidence>